<proteinExistence type="predicted"/>
<reference evidence="1" key="1">
    <citation type="journal article" date="2020" name="Fungal Divers.">
        <title>Resolving the Mortierellaceae phylogeny through synthesis of multi-gene phylogenetics and phylogenomics.</title>
        <authorList>
            <person name="Vandepol N."/>
            <person name="Liber J."/>
            <person name="Desiro A."/>
            <person name="Na H."/>
            <person name="Kennedy M."/>
            <person name="Barry K."/>
            <person name="Grigoriev I.V."/>
            <person name="Miller A.N."/>
            <person name="O'Donnell K."/>
            <person name="Stajich J.E."/>
            <person name="Bonito G."/>
        </authorList>
    </citation>
    <scope>NUCLEOTIDE SEQUENCE</scope>
    <source>
        <strain evidence="1">NRRL 28262</strain>
    </source>
</reference>
<feature type="non-terminal residue" evidence="1">
    <location>
        <position position="175"/>
    </location>
</feature>
<evidence type="ECO:0000313" key="2">
    <source>
        <dbReference type="Proteomes" id="UP001194580"/>
    </source>
</evidence>
<comment type="caution">
    <text evidence="1">The sequence shown here is derived from an EMBL/GenBank/DDBJ whole genome shotgun (WGS) entry which is preliminary data.</text>
</comment>
<dbReference type="Proteomes" id="UP001194580">
    <property type="component" value="Unassembled WGS sequence"/>
</dbReference>
<dbReference type="EMBL" id="JAAAIL010003620">
    <property type="protein sequence ID" value="KAG0249771.1"/>
    <property type="molecule type" value="Genomic_DNA"/>
</dbReference>
<keyword evidence="2" id="KW-1185">Reference proteome</keyword>
<dbReference type="AlphaFoldDB" id="A0AAD4D1W0"/>
<evidence type="ECO:0000313" key="1">
    <source>
        <dbReference type="EMBL" id="KAG0249771.1"/>
    </source>
</evidence>
<gene>
    <name evidence="1" type="ORF">BGZ95_007423</name>
</gene>
<name>A0AAD4D1W0_9FUNG</name>
<protein>
    <submittedName>
        <fullName evidence="1">Uncharacterized protein</fullName>
    </submittedName>
</protein>
<sequence length="175" mass="19703">MHQAHLHDEKLFQYSTAAPPTNPSLDIRGQIHQRIDAQSNFFISTRQVMGEILSFWLMQVMKSQQLEEVGVQLASHPGGGCEGLEVFKLRSDHTSYYAVLNLSDAISGALDDQEIAAPRDLYKDPRNNLHNIRIQRSAQVFLSARIYEGLTADKAPKRSFGEREIDLGIVAREIV</sequence>
<organism evidence="1 2">
    <name type="scientific">Linnemannia exigua</name>
    <dbReference type="NCBI Taxonomy" id="604196"/>
    <lineage>
        <taxon>Eukaryota</taxon>
        <taxon>Fungi</taxon>
        <taxon>Fungi incertae sedis</taxon>
        <taxon>Mucoromycota</taxon>
        <taxon>Mortierellomycotina</taxon>
        <taxon>Mortierellomycetes</taxon>
        <taxon>Mortierellales</taxon>
        <taxon>Mortierellaceae</taxon>
        <taxon>Linnemannia</taxon>
    </lineage>
</organism>
<accession>A0AAD4D1W0</accession>